<sequence>MACNKKMRALFIFLVLGSSMVPYPDLASSPPHHPHFFIDILSTIRGSGERQPGAPTTDMIMPITATYNSDLPSALFSASAVSALKGIKSPEKCRSCVKWHSGGNIVLIYLHDFIIVCTVIFLEYSKSNSQTSIPHGRQYVLRALATFITCPSSVL</sequence>
<evidence type="ECO:0000256" key="1">
    <source>
        <dbReference type="SAM" id="SignalP"/>
    </source>
</evidence>
<evidence type="ECO:0000313" key="2">
    <source>
        <dbReference type="EMBL" id="CAL1693978.1"/>
    </source>
</evidence>
<name>A0ABP1CEP0_9APHY</name>
<dbReference type="Proteomes" id="UP001497453">
    <property type="component" value="Chromosome 1"/>
</dbReference>
<protein>
    <submittedName>
        <fullName evidence="2">Uncharacterized protein</fullName>
    </submittedName>
</protein>
<gene>
    <name evidence="2" type="ORF">GFSPODELE1_LOCUS92</name>
</gene>
<keyword evidence="3" id="KW-1185">Reference proteome</keyword>
<evidence type="ECO:0000313" key="3">
    <source>
        <dbReference type="Proteomes" id="UP001497453"/>
    </source>
</evidence>
<keyword evidence="1" id="KW-0732">Signal</keyword>
<proteinExistence type="predicted"/>
<organism evidence="2 3">
    <name type="scientific">Somion occarium</name>
    <dbReference type="NCBI Taxonomy" id="3059160"/>
    <lineage>
        <taxon>Eukaryota</taxon>
        <taxon>Fungi</taxon>
        <taxon>Dikarya</taxon>
        <taxon>Basidiomycota</taxon>
        <taxon>Agaricomycotina</taxon>
        <taxon>Agaricomycetes</taxon>
        <taxon>Polyporales</taxon>
        <taxon>Cerrenaceae</taxon>
        <taxon>Somion</taxon>
    </lineage>
</organism>
<feature type="signal peptide" evidence="1">
    <location>
        <begin position="1"/>
        <end position="27"/>
    </location>
</feature>
<accession>A0ABP1CEP0</accession>
<feature type="chain" id="PRO_5046925153" evidence="1">
    <location>
        <begin position="28"/>
        <end position="155"/>
    </location>
</feature>
<reference evidence="3" key="1">
    <citation type="submission" date="2024-04" db="EMBL/GenBank/DDBJ databases">
        <authorList>
            <person name="Shaw F."/>
            <person name="Minotto A."/>
        </authorList>
    </citation>
    <scope>NUCLEOTIDE SEQUENCE [LARGE SCALE GENOMIC DNA]</scope>
</reference>
<dbReference type="EMBL" id="OZ037944">
    <property type="protein sequence ID" value="CAL1693978.1"/>
    <property type="molecule type" value="Genomic_DNA"/>
</dbReference>